<dbReference type="InterPro" id="IPR022896">
    <property type="entry name" value="TrioseP_Isoase_bac/euk"/>
</dbReference>
<dbReference type="GO" id="GO:0005829">
    <property type="term" value="C:cytosol"/>
    <property type="evidence" value="ECO:0007669"/>
    <property type="project" value="TreeGrafter"/>
</dbReference>
<comment type="subunit">
    <text evidence="4 12 13">Homodimer.</text>
</comment>
<evidence type="ECO:0000256" key="12">
    <source>
        <dbReference type="HAMAP-Rule" id="MF_00147"/>
    </source>
</evidence>
<keyword evidence="10 12" id="KW-0413">Isomerase</keyword>
<dbReference type="GO" id="GO:0046166">
    <property type="term" value="P:glyceraldehyde-3-phosphate biosynthetic process"/>
    <property type="evidence" value="ECO:0007669"/>
    <property type="project" value="TreeGrafter"/>
</dbReference>
<evidence type="ECO:0000256" key="2">
    <source>
        <dbReference type="ARBA" id="ARBA00004742"/>
    </source>
</evidence>
<evidence type="ECO:0000313" key="14">
    <source>
        <dbReference type="EMBL" id="NNF05747.1"/>
    </source>
</evidence>
<dbReference type="PROSITE" id="PS51440">
    <property type="entry name" value="TIM_2"/>
    <property type="match status" value="1"/>
</dbReference>
<dbReference type="PANTHER" id="PTHR21139:SF42">
    <property type="entry name" value="TRIOSEPHOSPHATE ISOMERASE"/>
    <property type="match status" value="1"/>
</dbReference>
<dbReference type="GO" id="GO:0006096">
    <property type="term" value="P:glycolytic process"/>
    <property type="evidence" value="ECO:0007669"/>
    <property type="project" value="UniProtKB-UniRule"/>
</dbReference>
<comment type="pathway">
    <text evidence="2 12 13">Carbohydrate biosynthesis; gluconeogenesis.</text>
</comment>
<accession>A0A7Y2E7F4</accession>
<dbReference type="InterPro" id="IPR020861">
    <property type="entry name" value="Triosephosphate_isomerase_AS"/>
</dbReference>
<feature type="binding site" evidence="12">
    <location>
        <begin position="235"/>
        <end position="236"/>
    </location>
    <ligand>
        <name>substrate</name>
    </ligand>
</feature>
<gene>
    <name evidence="12" type="primary">tpiA</name>
    <name evidence="14" type="ORF">HKN21_03215</name>
</gene>
<comment type="catalytic activity">
    <reaction evidence="1 12 13">
        <text>D-glyceraldehyde 3-phosphate = dihydroxyacetone phosphate</text>
        <dbReference type="Rhea" id="RHEA:18585"/>
        <dbReference type="ChEBI" id="CHEBI:57642"/>
        <dbReference type="ChEBI" id="CHEBI:59776"/>
        <dbReference type="EC" id="5.3.1.1"/>
    </reaction>
</comment>
<dbReference type="GO" id="GO:0006094">
    <property type="term" value="P:gluconeogenesis"/>
    <property type="evidence" value="ECO:0007669"/>
    <property type="project" value="UniProtKB-UniRule"/>
</dbReference>
<evidence type="ECO:0000256" key="8">
    <source>
        <dbReference type="ARBA" id="ARBA00022490"/>
    </source>
</evidence>
<feature type="binding site" evidence="12">
    <location>
        <begin position="9"/>
        <end position="11"/>
    </location>
    <ligand>
        <name>substrate</name>
    </ligand>
</feature>
<comment type="similarity">
    <text evidence="3 12 13">Belongs to the triosephosphate isomerase family.</text>
</comment>
<keyword evidence="8 12" id="KW-0963">Cytoplasm</keyword>
<keyword evidence="9 12" id="KW-0324">Glycolysis</keyword>
<dbReference type="InterPro" id="IPR013785">
    <property type="entry name" value="Aldolase_TIM"/>
</dbReference>
<sequence length="260" mass="27618">MRRILVAGNIKMNLSRSELNQLLSSIRNELETQAEPIDVAYFPAAPMLDVAQSVLTGSDVLWGAQNMHWEEGGAFTGECSPLMLRELGCQQVILGHSERRALFGETDEMINRKAASALAHDLIPVVCVGETEAERESGATEVVLTRQVVGSLANLQFSDPSRLVVAYEPVWAIGTGKTASPEQAQEAHSHVRSELSNLFGTHAASGIRILYGGSVKAGNAADIFSKPDVDGGLVGGASLKPEQFVPIIRAGGDAARQAGS</sequence>
<dbReference type="SUPFAM" id="SSF51351">
    <property type="entry name" value="Triosephosphate isomerase (TIM)"/>
    <property type="match status" value="1"/>
</dbReference>
<evidence type="ECO:0000256" key="13">
    <source>
        <dbReference type="RuleBase" id="RU363013"/>
    </source>
</evidence>
<dbReference type="AlphaFoldDB" id="A0A7Y2E7F4"/>
<dbReference type="EMBL" id="JABDJR010000119">
    <property type="protein sequence ID" value="NNF05747.1"/>
    <property type="molecule type" value="Genomic_DNA"/>
</dbReference>
<dbReference type="UniPathway" id="UPA00109">
    <property type="reaction ID" value="UER00189"/>
</dbReference>
<dbReference type="PANTHER" id="PTHR21139">
    <property type="entry name" value="TRIOSEPHOSPHATE ISOMERASE"/>
    <property type="match status" value="1"/>
</dbReference>
<dbReference type="PROSITE" id="PS00171">
    <property type="entry name" value="TIM_1"/>
    <property type="match status" value="1"/>
</dbReference>
<evidence type="ECO:0000256" key="3">
    <source>
        <dbReference type="ARBA" id="ARBA00007422"/>
    </source>
</evidence>
<evidence type="ECO:0000256" key="5">
    <source>
        <dbReference type="ARBA" id="ARBA00011940"/>
    </source>
</evidence>
<proteinExistence type="inferred from homology"/>
<dbReference type="UniPathway" id="UPA00138"/>
<evidence type="ECO:0000313" key="15">
    <source>
        <dbReference type="Proteomes" id="UP000547674"/>
    </source>
</evidence>
<comment type="subcellular location">
    <subcellularLocation>
        <location evidence="12 13">Cytoplasm</location>
    </subcellularLocation>
</comment>
<dbReference type="GO" id="GO:0019563">
    <property type="term" value="P:glycerol catabolic process"/>
    <property type="evidence" value="ECO:0007669"/>
    <property type="project" value="TreeGrafter"/>
</dbReference>
<reference evidence="14 15" key="1">
    <citation type="submission" date="2020-03" db="EMBL/GenBank/DDBJ databases">
        <title>Metabolic flexibility allows generalist bacteria to become dominant in a frequently disturbed ecosystem.</title>
        <authorList>
            <person name="Chen Y.-J."/>
            <person name="Leung P.M."/>
            <person name="Bay S.K."/>
            <person name="Hugenholtz P."/>
            <person name="Kessler A.J."/>
            <person name="Shelley G."/>
            <person name="Waite D.W."/>
            <person name="Cook P.L."/>
            <person name="Greening C."/>
        </authorList>
    </citation>
    <scope>NUCLEOTIDE SEQUENCE [LARGE SCALE GENOMIC DNA]</scope>
    <source>
        <strain evidence="14">SS_bin_28</strain>
    </source>
</reference>
<dbReference type="GO" id="GO:0004807">
    <property type="term" value="F:triose-phosphate isomerase activity"/>
    <property type="evidence" value="ECO:0007669"/>
    <property type="project" value="UniProtKB-UniRule"/>
</dbReference>
<feature type="active site" description="Proton acceptor" evidence="12">
    <location>
        <position position="168"/>
    </location>
</feature>
<dbReference type="InterPro" id="IPR035990">
    <property type="entry name" value="TIM_sf"/>
</dbReference>
<evidence type="ECO:0000256" key="6">
    <source>
        <dbReference type="ARBA" id="ARBA00019397"/>
    </source>
</evidence>
<feature type="binding site" evidence="12">
    <location>
        <position position="214"/>
    </location>
    <ligand>
        <name>substrate</name>
    </ligand>
</feature>
<dbReference type="HAMAP" id="MF_00147_B">
    <property type="entry name" value="TIM_B"/>
    <property type="match status" value="1"/>
</dbReference>
<dbReference type="FunFam" id="3.20.20.70:FF:000020">
    <property type="entry name" value="Triosephosphate isomerase"/>
    <property type="match status" value="1"/>
</dbReference>
<dbReference type="InterPro" id="IPR000652">
    <property type="entry name" value="Triosephosphate_isomerase"/>
</dbReference>
<comment type="function">
    <text evidence="11 12">Involved in the gluconeogenesis. Catalyzes stereospecifically the conversion of dihydroxyacetone phosphate (DHAP) to D-glyceraldehyde-3-phosphate (G3P).</text>
</comment>
<dbReference type="Pfam" id="PF00121">
    <property type="entry name" value="TIM"/>
    <property type="match status" value="1"/>
</dbReference>
<feature type="active site" description="Electrophile" evidence="12">
    <location>
        <position position="96"/>
    </location>
</feature>
<protein>
    <recommendedName>
        <fullName evidence="6 12">Triosephosphate isomerase</fullName>
        <shortName evidence="12">TIM</shortName>
        <shortName evidence="12">TPI</shortName>
        <ecNumber evidence="5 12">5.3.1.1</ecNumber>
    </recommendedName>
    <alternativeName>
        <fullName evidence="12">Triose-phosphate isomerase</fullName>
    </alternativeName>
</protein>
<keyword evidence="7 12" id="KW-0312">Gluconeogenesis</keyword>
<evidence type="ECO:0000256" key="11">
    <source>
        <dbReference type="ARBA" id="ARBA00055680"/>
    </source>
</evidence>
<dbReference type="Gene3D" id="3.20.20.70">
    <property type="entry name" value="Aldolase class I"/>
    <property type="match status" value="1"/>
</dbReference>
<name>A0A7Y2E7F4_UNCEI</name>
<evidence type="ECO:0000256" key="7">
    <source>
        <dbReference type="ARBA" id="ARBA00022432"/>
    </source>
</evidence>
<dbReference type="CDD" id="cd00311">
    <property type="entry name" value="TIM"/>
    <property type="match status" value="1"/>
</dbReference>
<organism evidence="14 15">
    <name type="scientific">Eiseniibacteriota bacterium</name>
    <dbReference type="NCBI Taxonomy" id="2212470"/>
    <lineage>
        <taxon>Bacteria</taxon>
        <taxon>Candidatus Eiseniibacteriota</taxon>
    </lineage>
</organism>
<feature type="binding site" evidence="12">
    <location>
        <position position="174"/>
    </location>
    <ligand>
        <name>substrate</name>
    </ligand>
</feature>
<evidence type="ECO:0000256" key="9">
    <source>
        <dbReference type="ARBA" id="ARBA00023152"/>
    </source>
</evidence>
<dbReference type="Proteomes" id="UP000547674">
    <property type="component" value="Unassembled WGS sequence"/>
</dbReference>
<comment type="pathway">
    <text evidence="12 13">Carbohydrate degradation; glycolysis; D-glyceraldehyde 3-phosphate from glycerone phosphate: step 1/1.</text>
</comment>
<comment type="caution">
    <text evidence="14">The sequence shown here is derived from an EMBL/GenBank/DDBJ whole genome shotgun (WGS) entry which is preliminary data.</text>
</comment>
<dbReference type="EC" id="5.3.1.1" evidence="5 12"/>
<evidence type="ECO:0000256" key="1">
    <source>
        <dbReference type="ARBA" id="ARBA00000474"/>
    </source>
</evidence>
<evidence type="ECO:0000256" key="4">
    <source>
        <dbReference type="ARBA" id="ARBA00011738"/>
    </source>
</evidence>
<evidence type="ECO:0000256" key="10">
    <source>
        <dbReference type="ARBA" id="ARBA00023235"/>
    </source>
</evidence>
<dbReference type="NCBIfam" id="TIGR00419">
    <property type="entry name" value="tim"/>
    <property type="match status" value="1"/>
</dbReference>